<dbReference type="AlphaFoldDB" id="A0A2R4UPB4"/>
<gene>
    <name evidence="4" type="ORF">H2677_07515</name>
    <name evidence="2" type="ORF">KTH64_04970</name>
    <name evidence="3" type="ORF">WM018_06125</name>
</gene>
<keyword evidence="1" id="KW-0812">Transmembrane</keyword>
<dbReference type="Proteomes" id="UP000679388">
    <property type="component" value="Chromosome"/>
</dbReference>
<name>A0A2R4UPB4_ACIJU</name>
<reference evidence="2" key="2">
    <citation type="submission" date="2021-06" db="EMBL/GenBank/DDBJ databases">
        <title>Propagation of a rapidly emergent carbapenem-resistant Acinetobacter baumannii lineage by various extra-hospital transmission networks.</title>
        <authorList>
            <person name="Calix J."/>
        </authorList>
    </citation>
    <scope>NUCLEOTIDE SEQUENCE</scope>
    <source>
        <strain evidence="2">WU_MDCI_Aw63</strain>
    </source>
</reference>
<protein>
    <submittedName>
        <fullName evidence="2">Uncharacterized protein</fullName>
    </submittedName>
</protein>
<keyword evidence="6" id="KW-1185">Reference proteome</keyword>
<dbReference type="Proteomes" id="UP001208534">
    <property type="component" value="Unassembled WGS sequence"/>
</dbReference>
<dbReference type="EMBL" id="JBBMLE010000017">
    <property type="protein sequence ID" value="MEK0252103.1"/>
    <property type="molecule type" value="Genomic_DNA"/>
</dbReference>
<evidence type="ECO:0000313" key="5">
    <source>
        <dbReference type="Proteomes" id="UP001208534"/>
    </source>
</evidence>
<dbReference type="EMBL" id="CP059558">
    <property type="protein sequence ID" value="QUY37989.1"/>
    <property type="molecule type" value="Genomic_DNA"/>
</dbReference>
<sequence>MLSKHLKHKILELKLGHKLDQFNVYLVIFILIAIFILAFNALLRPVNQDQYLKVMQLAEQASHPKTQAMALNVLQAQKIRRVEYLKLLNAFQFESTRIQEYPALSLDDE</sequence>
<evidence type="ECO:0000256" key="1">
    <source>
        <dbReference type="SAM" id="Phobius"/>
    </source>
</evidence>
<evidence type="ECO:0000313" key="3">
    <source>
        <dbReference type="EMBL" id="MEK0252103.1"/>
    </source>
</evidence>
<feature type="transmembrane region" description="Helical" evidence="1">
    <location>
        <begin position="22"/>
        <end position="43"/>
    </location>
</feature>
<dbReference type="GeneID" id="70092355"/>
<reference evidence="4" key="1">
    <citation type="submission" date="2020-07" db="EMBL/GenBank/DDBJ databases">
        <title>Acinetobacter junii strain YR7 chromosome and plasmid pNDM-YR7.</title>
        <authorList>
            <person name="Tang B."/>
        </authorList>
    </citation>
    <scope>NUCLEOTIDE SEQUENCE</scope>
    <source>
        <strain evidence="4">YR7</strain>
    </source>
</reference>
<reference evidence="3 6" key="3">
    <citation type="submission" date="2024-03" db="EMBL/GenBank/DDBJ databases">
        <title>Cross-transmission of Acinetobacter junii carrying blaOXA-58 in a neonatal intensive care unit.</title>
        <authorList>
            <person name="Bour M."/>
            <person name="Potron A."/>
            <person name="Lecointe D."/>
        </authorList>
    </citation>
    <scope>NUCLEOTIDE SEQUENCE [LARGE SCALE GENOMIC DNA]</scope>
    <source>
        <strain evidence="3 6">21A3096 case 1</strain>
    </source>
</reference>
<dbReference type="EMBL" id="JAHPRE010000014">
    <property type="protein sequence ID" value="MCU4396335.1"/>
    <property type="molecule type" value="Genomic_DNA"/>
</dbReference>
<evidence type="ECO:0000313" key="6">
    <source>
        <dbReference type="Proteomes" id="UP001498501"/>
    </source>
</evidence>
<dbReference type="RefSeq" id="WP_004962130.1">
    <property type="nucleotide sequence ID" value="NZ_BBOS01000122.1"/>
</dbReference>
<evidence type="ECO:0000313" key="4">
    <source>
        <dbReference type="EMBL" id="QUY37989.1"/>
    </source>
</evidence>
<dbReference type="Proteomes" id="UP001498501">
    <property type="component" value="Unassembled WGS sequence"/>
</dbReference>
<evidence type="ECO:0000313" key="2">
    <source>
        <dbReference type="EMBL" id="MCU4396335.1"/>
    </source>
</evidence>
<dbReference type="KEGG" id="ajn:BVL33_10325"/>
<keyword evidence="1" id="KW-0472">Membrane</keyword>
<keyword evidence="1" id="KW-1133">Transmembrane helix</keyword>
<proteinExistence type="predicted"/>
<dbReference type="OrthoDB" id="6713346at2"/>
<accession>A0A2R4UPB4</accession>
<organism evidence="2 5">
    <name type="scientific">Acinetobacter junii</name>
    <dbReference type="NCBI Taxonomy" id="40215"/>
    <lineage>
        <taxon>Bacteria</taxon>
        <taxon>Pseudomonadati</taxon>
        <taxon>Pseudomonadota</taxon>
        <taxon>Gammaproteobacteria</taxon>
        <taxon>Moraxellales</taxon>
        <taxon>Moraxellaceae</taxon>
        <taxon>Acinetobacter</taxon>
    </lineage>
</organism>